<dbReference type="AlphaFoldDB" id="A0A7W9L266"/>
<keyword evidence="1" id="KW-0812">Transmembrane</keyword>
<comment type="caution">
    <text evidence="3">The sequence shown here is derived from an EMBL/GenBank/DDBJ whole genome shotgun (WGS) entry which is preliminary data.</text>
</comment>
<sequence length="296" mass="31246">MTSIPFAPAARHAVTLGIALMLGGIFLFAVNDALGKWLVASYSVGMVLLVRSAAALVVLVPLIRREPVAAFLRPPRPGLQVLRVVLSTAEVAFFYFSVIALPLADVMTFYLASPIWVAALSPFLLGEKIDRARWLAILAGFVGVLVSLNPSAATFSLSAIVAIAGSIVFAFLMLVTRHLRGTPDTVLVTYQMVGALAVGLVWGPLDWATPHLADLGLLALLGVVALGAHLMVTRSLKLAPASVVVPYQYSTIVWAVLLGYLVFGDQPTVSMIAGAAIIVASGLFLFVAEQRAARSA</sequence>
<proteinExistence type="predicted"/>
<feature type="transmembrane region" description="Helical" evidence="1">
    <location>
        <begin position="269"/>
        <end position="288"/>
    </location>
</feature>
<keyword evidence="4" id="KW-1185">Reference proteome</keyword>
<dbReference type="PANTHER" id="PTHR22911">
    <property type="entry name" value="ACYL-MALONYL CONDENSING ENZYME-RELATED"/>
    <property type="match status" value="1"/>
</dbReference>
<evidence type="ECO:0000313" key="3">
    <source>
        <dbReference type="EMBL" id="MBB5753231.1"/>
    </source>
</evidence>
<evidence type="ECO:0000256" key="1">
    <source>
        <dbReference type="SAM" id="Phobius"/>
    </source>
</evidence>
<feature type="transmembrane region" description="Helical" evidence="1">
    <location>
        <begin position="187"/>
        <end position="205"/>
    </location>
</feature>
<feature type="transmembrane region" description="Helical" evidence="1">
    <location>
        <begin position="81"/>
        <end position="101"/>
    </location>
</feature>
<gene>
    <name evidence="3" type="ORF">GGQ63_002297</name>
</gene>
<dbReference type="RefSeq" id="WP_183855845.1">
    <property type="nucleotide sequence ID" value="NZ_JACHOO010000004.1"/>
</dbReference>
<dbReference type="InterPro" id="IPR000620">
    <property type="entry name" value="EamA_dom"/>
</dbReference>
<keyword evidence="1" id="KW-0472">Membrane</keyword>
<feature type="transmembrane region" description="Helical" evidence="1">
    <location>
        <begin position="211"/>
        <end position="232"/>
    </location>
</feature>
<dbReference type="EMBL" id="JACHOO010000004">
    <property type="protein sequence ID" value="MBB5753231.1"/>
    <property type="molecule type" value="Genomic_DNA"/>
</dbReference>
<evidence type="ECO:0000313" key="4">
    <source>
        <dbReference type="Proteomes" id="UP000523821"/>
    </source>
</evidence>
<organism evidence="3 4">
    <name type="scientific">Prosthecomicrobium pneumaticum</name>
    <dbReference type="NCBI Taxonomy" id="81895"/>
    <lineage>
        <taxon>Bacteria</taxon>
        <taxon>Pseudomonadati</taxon>
        <taxon>Pseudomonadota</taxon>
        <taxon>Alphaproteobacteria</taxon>
        <taxon>Hyphomicrobiales</taxon>
        <taxon>Kaistiaceae</taxon>
        <taxon>Prosthecomicrobium</taxon>
    </lineage>
</organism>
<keyword evidence="1" id="KW-1133">Transmembrane helix</keyword>
<dbReference type="Proteomes" id="UP000523821">
    <property type="component" value="Unassembled WGS sequence"/>
</dbReference>
<feature type="transmembrane region" description="Helical" evidence="1">
    <location>
        <begin position="37"/>
        <end position="60"/>
    </location>
</feature>
<dbReference type="Pfam" id="PF00892">
    <property type="entry name" value="EamA"/>
    <property type="match status" value="2"/>
</dbReference>
<dbReference type="InterPro" id="IPR037185">
    <property type="entry name" value="EmrE-like"/>
</dbReference>
<feature type="transmembrane region" description="Helical" evidence="1">
    <location>
        <begin position="244"/>
        <end position="263"/>
    </location>
</feature>
<feature type="transmembrane region" description="Helical" evidence="1">
    <location>
        <begin position="12"/>
        <end position="31"/>
    </location>
</feature>
<protein>
    <submittedName>
        <fullName evidence="3">Drug/metabolite transporter (DMT)-like permease</fullName>
    </submittedName>
</protein>
<accession>A0A7W9L266</accession>
<feature type="transmembrane region" description="Helical" evidence="1">
    <location>
        <begin position="155"/>
        <end position="175"/>
    </location>
</feature>
<evidence type="ECO:0000259" key="2">
    <source>
        <dbReference type="Pfam" id="PF00892"/>
    </source>
</evidence>
<dbReference type="GO" id="GO:0016020">
    <property type="term" value="C:membrane"/>
    <property type="evidence" value="ECO:0007669"/>
    <property type="project" value="InterPro"/>
</dbReference>
<feature type="domain" description="EamA" evidence="2">
    <location>
        <begin position="16"/>
        <end position="147"/>
    </location>
</feature>
<feature type="transmembrane region" description="Helical" evidence="1">
    <location>
        <begin position="132"/>
        <end position="149"/>
    </location>
</feature>
<name>A0A7W9L266_9HYPH</name>
<feature type="domain" description="EamA" evidence="2">
    <location>
        <begin position="159"/>
        <end position="285"/>
    </location>
</feature>
<dbReference type="PANTHER" id="PTHR22911:SF135">
    <property type="entry name" value="BLR4310 PROTEIN"/>
    <property type="match status" value="1"/>
</dbReference>
<feature type="transmembrane region" description="Helical" evidence="1">
    <location>
        <begin position="107"/>
        <end position="125"/>
    </location>
</feature>
<reference evidence="3 4" key="1">
    <citation type="submission" date="2020-08" db="EMBL/GenBank/DDBJ databases">
        <title>Genomic Encyclopedia of Type Strains, Phase IV (KMG-IV): sequencing the most valuable type-strain genomes for metagenomic binning, comparative biology and taxonomic classification.</title>
        <authorList>
            <person name="Goeker M."/>
        </authorList>
    </citation>
    <scope>NUCLEOTIDE SEQUENCE [LARGE SCALE GENOMIC DNA]</scope>
    <source>
        <strain evidence="3 4">DSM 16268</strain>
    </source>
</reference>
<dbReference type="SUPFAM" id="SSF103481">
    <property type="entry name" value="Multidrug resistance efflux transporter EmrE"/>
    <property type="match status" value="2"/>
</dbReference>